<feature type="compositionally biased region" description="Polar residues" evidence="1">
    <location>
        <begin position="428"/>
        <end position="442"/>
    </location>
</feature>
<feature type="compositionally biased region" description="Basic and acidic residues" evidence="1">
    <location>
        <begin position="721"/>
        <end position="733"/>
    </location>
</feature>
<dbReference type="Pfam" id="PF24681">
    <property type="entry name" value="Kelch_KLHDC2_KLHL20_DRC7"/>
    <property type="match status" value="1"/>
</dbReference>
<dbReference type="OrthoDB" id="10251809at2759"/>
<feature type="region of interest" description="Disordered" evidence="1">
    <location>
        <begin position="2208"/>
        <end position="2243"/>
    </location>
</feature>
<feature type="compositionally biased region" description="Basic and acidic residues" evidence="1">
    <location>
        <begin position="814"/>
        <end position="830"/>
    </location>
</feature>
<feature type="compositionally biased region" description="Polar residues" evidence="1">
    <location>
        <begin position="701"/>
        <end position="714"/>
    </location>
</feature>
<accession>A0A0J9SBH3</accession>
<feature type="compositionally biased region" description="Basic and acidic residues" evidence="1">
    <location>
        <begin position="1410"/>
        <end position="1432"/>
    </location>
</feature>
<evidence type="ECO:0000256" key="1">
    <source>
        <dbReference type="SAM" id="MobiDB-lite"/>
    </source>
</evidence>
<name>A0A0J9SBH3_PLAVI</name>
<feature type="region of interest" description="Disordered" evidence="1">
    <location>
        <begin position="1360"/>
        <end position="1383"/>
    </location>
</feature>
<protein>
    <recommendedName>
        <fullName evidence="4">Kelch domain-containing protein</fullName>
    </recommendedName>
</protein>
<dbReference type="Proteomes" id="UP000053562">
    <property type="component" value="Unassembled WGS sequence"/>
</dbReference>
<feature type="region of interest" description="Disordered" evidence="1">
    <location>
        <begin position="1933"/>
        <end position="2132"/>
    </location>
</feature>
<dbReference type="InterPro" id="IPR015915">
    <property type="entry name" value="Kelch-typ_b-propeller"/>
</dbReference>
<feature type="region of interest" description="Disordered" evidence="1">
    <location>
        <begin position="1787"/>
        <end position="1834"/>
    </location>
</feature>
<feature type="region of interest" description="Disordered" evidence="1">
    <location>
        <begin position="809"/>
        <end position="836"/>
    </location>
</feature>
<feature type="region of interest" description="Disordered" evidence="1">
    <location>
        <begin position="259"/>
        <end position="284"/>
    </location>
</feature>
<evidence type="ECO:0000313" key="2">
    <source>
        <dbReference type="EMBL" id="KMZ80280.1"/>
    </source>
</evidence>
<feature type="region of interest" description="Disordered" evidence="1">
    <location>
        <begin position="1582"/>
        <end position="1619"/>
    </location>
</feature>
<feature type="compositionally biased region" description="Basic and acidic residues" evidence="1">
    <location>
        <begin position="1943"/>
        <end position="1959"/>
    </location>
</feature>
<feature type="compositionally biased region" description="Polar residues" evidence="1">
    <location>
        <begin position="379"/>
        <end position="395"/>
    </location>
</feature>
<feature type="compositionally biased region" description="Basic and acidic residues" evidence="1">
    <location>
        <begin position="2038"/>
        <end position="2066"/>
    </location>
</feature>
<dbReference type="PANTHER" id="PTHR23244">
    <property type="entry name" value="KELCH REPEAT DOMAIN"/>
    <property type="match status" value="1"/>
</dbReference>
<feature type="compositionally biased region" description="Basic and acidic residues" evidence="1">
    <location>
        <begin position="2208"/>
        <end position="2227"/>
    </location>
</feature>
<feature type="region of interest" description="Disordered" evidence="1">
    <location>
        <begin position="120"/>
        <end position="187"/>
    </location>
</feature>
<feature type="compositionally biased region" description="Basic and acidic residues" evidence="1">
    <location>
        <begin position="2078"/>
        <end position="2092"/>
    </location>
</feature>
<proteinExistence type="predicted"/>
<evidence type="ECO:0008006" key="4">
    <source>
        <dbReference type="Google" id="ProtNLM"/>
    </source>
</evidence>
<evidence type="ECO:0000313" key="3">
    <source>
        <dbReference type="Proteomes" id="UP000053562"/>
    </source>
</evidence>
<feature type="region of interest" description="Disordered" evidence="1">
    <location>
        <begin position="859"/>
        <end position="925"/>
    </location>
</feature>
<dbReference type="Gene3D" id="2.120.10.80">
    <property type="entry name" value="Kelch-type beta propeller"/>
    <property type="match status" value="2"/>
</dbReference>
<feature type="compositionally biased region" description="Basic and acidic residues" evidence="1">
    <location>
        <begin position="362"/>
        <end position="375"/>
    </location>
</feature>
<feature type="compositionally biased region" description="Polar residues" evidence="1">
    <location>
        <begin position="149"/>
        <end position="176"/>
    </location>
</feature>
<feature type="region of interest" description="Disordered" evidence="1">
    <location>
        <begin position="344"/>
        <end position="447"/>
    </location>
</feature>
<feature type="compositionally biased region" description="Polar residues" evidence="1">
    <location>
        <begin position="1371"/>
        <end position="1383"/>
    </location>
</feature>
<sequence>MSSNGISNRCSKNGKTNFSVNVLTNKCSPPNGKLDEGDNCNFEDGRRAHGVDSLCNSSAPGGSLNGGIIAQTGEHNLSNHKNEFFPPQHLQENNFINMKEERARQKGRLNWGYPFKWNKKEGDPFAEKDKAEKEKAEKSGGVFSKMVNEYNSNQGKTPTGNGDVSPSNADRSNSTVEKIYLNGSGEMKKKKKKKSSICNVLNSNAQHWNSVVNGLEWRNLLSNGVEKSCPLSANKHSGKITPIGSGENDVSIETSHRKELSQGGRQTNGQEAPTPFFTSPIPKPQWKSDNCRDHLNGHSSIVSHTQNEGYHPFYMGKGKNCALKKRLENILLSDREEVIYVDSRNGGGLWGEKKKGGGFQGEEAKRASISERSSERSSTGNGSDDVASNTPSGESNDGPRFMTSGSIHPFPPNGWNDLMSKRARGQNDHSTNCPDVYTNGNMTHGERGYSVRSHKAHQIFMNHVKRDSHDKAIYYDMKDEKTFGDSNDREERNLTGKESLPVYVNSFNTPQHVAKIAPELGRNHVGQNGFLQRNDGVKTTKKDMKGEDNTDECLPSVHTNGGTYQRTFKENEKNEIVKEKESKRDGMKGDPHACVTSLLHTQSGGRENGCLLNHSFVKENTDGMSLLNGAKREGCAPAMEGVDKLDDGRETPIGGDLIWSRCPHQGNENPLRASKHRSSVNQMNGTPQGGEDNAMCHSMSDGASGTNWRTAQRSSPPPSHQKGEARTEKKPLEDKSIFNYYDEWMNRLEKGKDQMSNGEGCNLGSVYKEGTQTNKNGCLEYKPQSSHPIMCPPEKISPSTVTPNVGTAGKLPHLGKDGKSHTPADRRGSKEVAQNGDITKKKKQIFGFTPVVHPLLGEQTNEQRGAHHDVSLTDDPLSSNRMDTNWRDKKTRGTNSRCDQFGSEELPNEENKTPPQDNSPFFANKNGPHWQSGVDAKEEYTYESVSKWEEANRSETDNLSKWIYEASNLEGGLNFGDPYSMHASEQSLKRGEEILNRKMASQLANGVLPNWQNNNFVLRGSSYGAPHGGELSDRAPLSGVFFGEETSIWGGGNKQGRTDQVMTNQGRDIRSGADVHYLHSSGENGGAVPRSESKHSWRLGDDAADAYDAAEEPAGGSKDTSVNFYDDSTVKGYADGREYAALQGEEDLLGGMSKQQGGDTFDPKNDYRWQLCHLRYPEGVNFKKAFFFTFQNDLYIYGARKNNFVISDRVFRIREGEVEAVRTRGAAPKLYVKVYLAVEEGVVSGVGGTTGCPPSNRSCLNFGRIDQPRKRVYIWGANEKRQLDLYTLYRLDLCRLEWQEIRITYNRQLNVWREDFSLILVKDCLYMYGGVVFKGGEWICCDELWRCDTGRRKWEMLAVGAGTPEKGPTQEDPTQKGTAQTEGHSFCSLHPTKVVNLFASPGESSSLGSHLKEGQTNESDKATSTPCEEKQPGRRAGHLCVLRKNRMYIHGGTNLTEEKSDFYFFDLERKKWFEVVPRGEEVPSKRYGHCGVVIKNKLYIYGGFTKTLSGNSLHNDLFEYDFVENTWRQVFTIGDLIYLKRCLNGKQQGCLAFVKLLLMRSYYEGVAEKPFSSAEKPLSSAERVVSGARPGDWTQKGGEERLPNGETNNAAKSAPLEEDPHGKKLHANFIHIEETPLYGEAIIPQNIFRNKCLYFDGSLYLLGGCGLNNHLEKREESNFFIHYESVFKMKIGQPYDRYFAHYLSHVDGFFWDLIAKEEMKLHQWVQRGGNLKEDTASQHLPNSHNDFDDLWSQLNGQNETCLPSGEDACPKDAPFVINKIDHMLGKNSTGLPSGGGTPTEGKPGSSAQPGESLPGGVPPDGALPDVAPPNCADNSGETNLGNSLSLCQGKKMLQLLTWLVELYHSGVCADEMATASARGQWCVSNLLLEERPAGGRDADSGSPGLFAEGGADQVGTFKVSTFKVNPFEANPFEATPFNTCGEGESRLPEKKQGEPRPAADQEATNDYIEDAQGVRPHRTEEGTKEVGLNGERLQESNLPSDQSGKRDIRRCSAPLDEASKVDSLEGCPVGELPTARSDANHDDHNDDGEKKERNEIQPSGHYREGGEEGVGYVPPGEIHNENGQHVSDEKGLRFGGGGKGGEADEGGEADGRGEANSSPQHLIGRPHLPTDPPNNNHIYLNMEKSIIYNYLEQFSSLTDDRYSIKMKIRRNEIYKLIYTYTKSVEIQNSVCFKMLEELEGQARQLLAEKEHPTDGKTQRGSDAHRLGTTEGEEPNGYPHLPFSEDTFESLQNEHGQLKKKMKYFCDMAHMYSIKINKLILYIRILEQKYEYVMNCLLKLKSVLFRGAAKRLGEHSGALLADHSGGLIADHLAAHSGAPLADHLGRFFAEDTFFVHEQNANSSSCDYGKRADDGGQNGGQLNLGTYL</sequence>
<feature type="compositionally biased region" description="Basic and acidic residues" evidence="1">
    <location>
        <begin position="120"/>
        <end position="138"/>
    </location>
</feature>
<feature type="region of interest" description="Disordered" evidence="1">
    <location>
        <begin position="1404"/>
        <end position="1432"/>
    </location>
</feature>
<organism evidence="2 3">
    <name type="scientific">Plasmodium vivax India VII</name>
    <dbReference type="NCBI Taxonomy" id="1077284"/>
    <lineage>
        <taxon>Eukaryota</taxon>
        <taxon>Sar</taxon>
        <taxon>Alveolata</taxon>
        <taxon>Apicomplexa</taxon>
        <taxon>Aconoidasida</taxon>
        <taxon>Haemosporida</taxon>
        <taxon>Plasmodiidae</taxon>
        <taxon>Plasmodium</taxon>
        <taxon>Plasmodium (Plasmodium)</taxon>
    </lineage>
</organism>
<feature type="region of interest" description="Disordered" evidence="1">
    <location>
        <begin position="662"/>
        <end position="733"/>
    </location>
</feature>
<dbReference type="SUPFAM" id="SSF117281">
    <property type="entry name" value="Kelch motif"/>
    <property type="match status" value="1"/>
</dbReference>
<gene>
    <name evidence="2" type="ORF">PVIIG_03184</name>
</gene>
<reference evidence="2 3" key="1">
    <citation type="submission" date="2011-08" db="EMBL/GenBank/DDBJ databases">
        <title>The Genome Sequence of Plasmodium vivax India VII.</title>
        <authorList>
            <consortium name="The Broad Institute Genome Sequencing Platform"/>
            <consortium name="The Broad Institute Genome Sequencing Center for Infectious Disease"/>
            <person name="Neafsey D."/>
            <person name="Carlton J."/>
            <person name="Barnwell J."/>
            <person name="Collins W."/>
            <person name="Escalante A."/>
            <person name="Mullikin J."/>
            <person name="Saul A."/>
            <person name="Guigo R."/>
            <person name="Camara F."/>
            <person name="Young S.K."/>
            <person name="Zeng Q."/>
            <person name="Gargeya S."/>
            <person name="Fitzgerald M."/>
            <person name="Haas B."/>
            <person name="Abouelleil A."/>
            <person name="Alvarado L."/>
            <person name="Arachchi H.M."/>
            <person name="Berlin A."/>
            <person name="Brown A."/>
            <person name="Chapman S.B."/>
            <person name="Chen Z."/>
            <person name="Dunbar C."/>
            <person name="Freedman E."/>
            <person name="Gearin G."/>
            <person name="Gellesch M."/>
            <person name="Goldberg J."/>
            <person name="Griggs A."/>
            <person name="Gujja S."/>
            <person name="Heiman D."/>
            <person name="Howarth C."/>
            <person name="Larson L."/>
            <person name="Lui A."/>
            <person name="MacDonald P.J.P."/>
            <person name="Montmayeur A."/>
            <person name="Murphy C."/>
            <person name="Neiman D."/>
            <person name="Pearson M."/>
            <person name="Priest M."/>
            <person name="Roberts A."/>
            <person name="Saif S."/>
            <person name="Shea T."/>
            <person name="Shenoy N."/>
            <person name="Sisk P."/>
            <person name="Stolte C."/>
            <person name="Sykes S."/>
            <person name="Wortman J."/>
            <person name="Nusbaum C."/>
            <person name="Birren B."/>
        </authorList>
    </citation>
    <scope>NUCLEOTIDE SEQUENCE [LARGE SCALE GENOMIC DNA]</scope>
    <source>
        <strain evidence="2 3">India VII</strain>
    </source>
</reference>
<dbReference type="EMBL" id="KQ234289">
    <property type="protein sequence ID" value="KMZ80280.1"/>
    <property type="molecule type" value="Genomic_DNA"/>
</dbReference>